<feature type="compositionally biased region" description="Polar residues" evidence="1">
    <location>
        <begin position="1"/>
        <end position="11"/>
    </location>
</feature>
<accession>A0A8S9WXV8</accession>
<keyword evidence="3" id="KW-1185">Reference proteome</keyword>
<evidence type="ECO:0000313" key="3">
    <source>
        <dbReference type="Proteomes" id="UP000466442"/>
    </source>
</evidence>
<feature type="region of interest" description="Disordered" evidence="1">
    <location>
        <begin position="1"/>
        <end position="31"/>
    </location>
</feature>
<name>A0A8S9WXV8_APOLU</name>
<gene>
    <name evidence="2" type="ORF">GE061_003948</name>
</gene>
<organism evidence="2 3">
    <name type="scientific">Apolygus lucorum</name>
    <name type="common">Small green plant bug</name>
    <name type="synonym">Lygocoris lucorum</name>
    <dbReference type="NCBI Taxonomy" id="248454"/>
    <lineage>
        <taxon>Eukaryota</taxon>
        <taxon>Metazoa</taxon>
        <taxon>Ecdysozoa</taxon>
        <taxon>Arthropoda</taxon>
        <taxon>Hexapoda</taxon>
        <taxon>Insecta</taxon>
        <taxon>Pterygota</taxon>
        <taxon>Neoptera</taxon>
        <taxon>Paraneoptera</taxon>
        <taxon>Hemiptera</taxon>
        <taxon>Heteroptera</taxon>
        <taxon>Panheteroptera</taxon>
        <taxon>Cimicomorpha</taxon>
        <taxon>Miridae</taxon>
        <taxon>Mirini</taxon>
        <taxon>Apolygus</taxon>
    </lineage>
</organism>
<sequence length="74" mass="8258">MSDNSSTTAPFNSDGGDDANETSAETAEDSLVFQGSLRSLRREARFERLSDDWEGEDTQRSTRILVGRLSFRIV</sequence>
<proteinExistence type="predicted"/>
<dbReference type="AlphaFoldDB" id="A0A8S9WXV8"/>
<comment type="caution">
    <text evidence="2">The sequence shown here is derived from an EMBL/GenBank/DDBJ whole genome shotgun (WGS) entry which is preliminary data.</text>
</comment>
<evidence type="ECO:0000313" key="2">
    <source>
        <dbReference type="EMBL" id="KAF6201557.1"/>
    </source>
</evidence>
<dbReference type="Proteomes" id="UP000466442">
    <property type="component" value="Linkage Group LG12"/>
</dbReference>
<protein>
    <submittedName>
        <fullName evidence="2">Uncharacterized protein</fullName>
    </submittedName>
</protein>
<evidence type="ECO:0000256" key="1">
    <source>
        <dbReference type="SAM" id="MobiDB-lite"/>
    </source>
</evidence>
<reference evidence="2" key="1">
    <citation type="journal article" date="2021" name="Mol. Ecol. Resour.">
        <title>Apolygus lucorum genome provides insights into omnivorousness and mesophyll feeding.</title>
        <authorList>
            <person name="Liu Y."/>
            <person name="Liu H."/>
            <person name="Wang H."/>
            <person name="Huang T."/>
            <person name="Liu B."/>
            <person name="Yang B."/>
            <person name="Yin L."/>
            <person name="Li B."/>
            <person name="Zhang Y."/>
            <person name="Zhang S."/>
            <person name="Jiang F."/>
            <person name="Zhang X."/>
            <person name="Ren Y."/>
            <person name="Wang B."/>
            <person name="Wang S."/>
            <person name="Lu Y."/>
            <person name="Wu K."/>
            <person name="Fan W."/>
            <person name="Wang G."/>
        </authorList>
    </citation>
    <scope>NUCLEOTIDE SEQUENCE</scope>
    <source>
        <strain evidence="2">12Hb</strain>
    </source>
</reference>
<dbReference type="EMBL" id="WIXP02000012">
    <property type="protein sequence ID" value="KAF6201557.1"/>
    <property type="molecule type" value="Genomic_DNA"/>
</dbReference>